<dbReference type="PIRSF" id="PIRSF026631">
    <property type="entry name" value="UCP026631"/>
    <property type="match status" value="1"/>
</dbReference>
<feature type="domain" description="YdbS-like PH" evidence="3">
    <location>
        <begin position="420"/>
        <end position="477"/>
    </location>
</feature>
<keyword evidence="2" id="KW-0472">Membrane</keyword>
<name>A0ABM5WYU9_9BACL</name>
<feature type="domain" description="YdbS-like PH" evidence="3">
    <location>
        <begin position="64"/>
        <end position="141"/>
    </location>
</feature>
<accession>A0ABM5WYU9</accession>
<dbReference type="PANTHER" id="PTHR34473">
    <property type="entry name" value="UPF0699 TRANSMEMBRANE PROTEIN YDBS"/>
    <property type="match status" value="1"/>
</dbReference>
<feature type="region of interest" description="Disordered" evidence="1">
    <location>
        <begin position="150"/>
        <end position="172"/>
    </location>
</feature>
<dbReference type="InterPro" id="IPR005182">
    <property type="entry name" value="YdbS-like_PH"/>
</dbReference>
<feature type="transmembrane region" description="Helical" evidence="2">
    <location>
        <begin position="47"/>
        <end position="71"/>
    </location>
</feature>
<keyword evidence="5" id="KW-1185">Reference proteome</keyword>
<proteinExistence type="predicted"/>
<dbReference type="EMBL" id="CP013661">
    <property type="protein sequence ID" value="ALS78639.1"/>
    <property type="molecule type" value="Genomic_DNA"/>
</dbReference>
<evidence type="ECO:0000313" key="4">
    <source>
        <dbReference type="EMBL" id="ALS78639.1"/>
    </source>
</evidence>
<feature type="transmembrane region" description="Helical" evidence="2">
    <location>
        <begin position="197"/>
        <end position="216"/>
    </location>
</feature>
<organism evidence="4 5">
    <name type="scientific">Planococcus kocurii</name>
    <dbReference type="NCBI Taxonomy" id="1374"/>
    <lineage>
        <taxon>Bacteria</taxon>
        <taxon>Bacillati</taxon>
        <taxon>Bacillota</taxon>
        <taxon>Bacilli</taxon>
        <taxon>Bacillales</taxon>
        <taxon>Caryophanaceae</taxon>
        <taxon>Planococcus</taxon>
    </lineage>
</organism>
<dbReference type="InterPro" id="IPR014529">
    <property type="entry name" value="UCP026631"/>
</dbReference>
<evidence type="ECO:0000313" key="5">
    <source>
        <dbReference type="Proteomes" id="UP000065533"/>
    </source>
</evidence>
<evidence type="ECO:0000256" key="2">
    <source>
        <dbReference type="SAM" id="Phobius"/>
    </source>
</evidence>
<protein>
    <recommendedName>
        <fullName evidence="3">YdbS-like PH domain-containing protein</fullName>
    </recommendedName>
</protein>
<dbReference type="RefSeq" id="WP_058385298.1">
    <property type="nucleotide sequence ID" value="NZ_CP013661.2"/>
</dbReference>
<feature type="transmembrane region" description="Helical" evidence="2">
    <location>
        <begin position="236"/>
        <end position="257"/>
    </location>
</feature>
<feature type="domain" description="YdbS-like PH" evidence="3">
    <location>
        <begin position="271"/>
        <end position="345"/>
    </location>
</feature>
<reference evidence="4" key="1">
    <citation type="submission" date="2016-01" db="EMBL/GenBank/DDBJ databases">
        <title>Complete genome of Planococcus kocurri type strain.</title>
        <authorList>
            <person name="See-Too W.S."/>
        </authorList>
    </citation>
    <scope>NUCLEOTIDE SEQUENCE [LARGE SCALE GENOMIC DNA]</scope>
    <source>
        <strain evidence="4">ATCC 43650</strain>
    </source>
</reference>
<evidence type="ECO:0000256" key="1">
    <source>
        <dbReference type="SAM" id="MobiDB-lite"/>
    </source>
</evidence>
<dbReference type="Proteomes" id="UP000065533">
    <property type="component" value="Chromosome"/>
</dbReference>
<keyword evidence="2" id="KW-1133">Transmembrane helix</keyword>
<keyword evidence="2" id="KW-0812">Transmembrane</keyword>
<dbReference type="PANTHER" id="PTHR34473:SF2">
    <property type="entry name" value="UPF0699 TRANSMEMBRANE PROTEIN YDBT"/>
    <property type="match status" value="1"/>
</dbReference>
<gene>
    <name evidence="4" type="ORF">AUO94_08175</name>
</gene>
<feature type="transmembrane region" description="Helical" evidence="2">
    <location>
        <begin position="367"/>
        <end position="387"/>
    </location>
</feature>
<sequence>MIANRRHHPASLLFKIGKLIRSSIFFILVLFVFQADNSSMLLVYGRYAFLLFFLGSVVFAVLNWFTTTYAIDDQRFYLRRGVFSKTDQSIPFSKVQNINRHISFAHRLLGLTSISFETGIAGEDSSVKFEVVTRKEALRLESAVQQRNKSVATEHETISDDTEEPPAAEQIEPGQKKLKERVIHFEPTRKDLFKASMTSFSFLLLVPLLASLYYNVSEFSGFEERLSGVGTSLLASTWMIAIVTTLIILASFVFGIVHSFIKYGNYEISSDSERVYIKKGLLSQASFSIAKERVQAIEITQSFTKRILGLAEVKLISAGSLSLGSEELNISSLYPFLPKRKAYAIVAELLPGYRIQEDMQRLPKRALWIRLLKPSWIWLIATALLFYFQSNFLKIQNMWWIVSIVLLIVVVVSRTLNFLHTRYCLNEELIQLKNGGFTSTLFITKREKIVEVEITQNRIQRAFGLSSLQTVTRARPVHTSYLEDVPDSFVDIFHRWYRDRTKEVELDSTH</sequence>
<evidence type="ECO:0000259" key="3">
    <source>
        <dbReference type="Pfam" id="PF03703"/>
    </source>
</evidence>
<dbReference type="Pfam" id="PF03703">
    <property type="entry name" value="bPH_2"/>
    <property type="match status" value="3"/>
</dbReference>
<feature type="transmembrane region" description="Helical" evidence="2">
    <location>
        <begin position="399"/>
        <end position="419"/>
    </location>
</feature>
<feature type="transmembrane region" description="Helical" evidence="2">
    <location>
        <begin position="12"/>
        <end position="35"/>
    </location>
</feature>